<evidence type="ECO:0000313" key="3">
    <source>
        <dbReference type="Proteomes" id="UP000677054"/>
    </source>
</evidence>
<feature type="signal peptide" evidence="1">
    <location>
        <begin position="1"/>
        <end position="20"/>
    </location>
</feature>
<organism evidence="2">
    <name type="scientific">Darwinula stevensoni</name>
    <dbReference type="NCBI Taxonomy" id="69355"/>
    <lineage>
        <taxon>Eukaryota</taxon>
        <taxon>Metazoa</taxon>
        <taxon>Ecdysozoa</taxon>
        <taxon>Arthropoda</taxon>
        <taxon>Crustacea</taxon>
        <taxon>Oligostraca</taxon>
        <taxon>Ostracoda</taxon>
        <taxon>Podocopa</taxon>
        <taxon>Podocopida</taxon>
        <taxon>Darwinulocopina</taxon>
        <taxon>Darwinuloidea</taxon>
        <taxon>Darwinulidae</taxon>
        <taxon>Darwinula</taxon>
    </lineage>
</organism>
<evidence type="ECO:0000256" key="1">
    <source>
        <dbReference type="SAM" id="SignalP"/>
    </source>
</evidence>
<sequence>MIFVLLPSLILLEALFEGFSHKRTFKQHCAMHKNSFTFNGLLDTINLIELVQILIQSWGRIGIQVYTIQSNVGIELVLLDDLWSNTNFTWVTWLCRQSVAERHQFRPLVFHSLLTHRGGGIEEEPSDAHIQAMAYGSTASQLLNPGENPFQRNFVTRLSVLAGTCCCCICLDLRERLVNRAVWILLKGKLHLLEHFDAVQHFFFLHDEGYARSLALHFLDSMERVDETPLSTYECHLALSSAIESSFPARHSYAQSLQLRLVSSTSSTHHLPTTGQSFTS</sequence>
<dbReference type="EMBL" id="CAJPEV010006665">
    <property type="protein sequence ID" value="CAG0904287.1"/>
    <property type="molecule type" value="Genomic_DNA"/>
</dbReference>
<reference evidence="2" key="1">
    <citation type="submission" date="2020-11" db="EMBL/GenBank/DDBJ databases">
        <authorList>
            <person name="Tran Van P."/>
        </authorList>
    </citation>
    <scope>NUCLEOTIDE SEQUENCE</scope>
</reference>
<proteinExistence type="predicted"/>
<gene>
    <name evidence="2" type="ORF">DSTB1V02_LOCUS13529</name>
</gene>
<dbReference type="EMBL" id="LR906182">
    <property type="protein sequence ID" value="CAD7253782.1"/>
    <property type="molecule type" value="Genomic_DNA"/>
</dbReference>
<protein>
    <submittedName>
        <fullName evidence="2">Uncharacterized protein</fullName>
    </submittedName>
</protein>
<evidence type="ECO:0000313" key="2">
    <source>
        <dbReference type="EMBL" id="CAD7253782.1"/>
    </source>
</evidence>
<keyword evidence="1" id="KW-0732">Signal</keyword>
<keyword evidence="3" id="KW-1185">Reference proteome</keyword>
<name>A0A7R9AGR1_9CRUS</name>
<dbReference type="Proteomes" id="UP000677054">
    <property type="component" value="Unassembled WGS sequence"/>
</dbReference>
<accession>A0A7R9AGR1</accession>
<dbReference type="AlphaFoldDB" id="A0A7R9AGR1"/>
<feature type="chain" id="PRO_5036209900" evidence="1">
    <location>
        <begin position="21"/>
        <end position="280"/>
    </location>
</feature>